<evidence type="ECO:0000259" key="10">
    <source>
        <dbReference type="Pfam" id="PF25053"/>
    </source>
</evidence>
<reference evidence="11" key="1">
    <citation type="journal article" date="2023" name="Mol. Phylogenet. Evol.">
        <title>Genome-scale phylogeny and comparative genomics of the fungal order Sordariales.</title>
        <authorList>
            <person name="Hensen N."/>
            <person name="Bonometti L."/>
            <person name="Westerberg I."/>
            <person name="Brannstrom I.O."/>
            <person name="Guillou S."/>
            <person name="Cros-Aarteil S."/>
            <person name="Calhoun S."/>
            <person name="Haridas S."/>
            <person name="Kuo A."/>
            <person name="Mondo S."/>
            <person name="Pangilinan J."/>
            <person name="Riley R."/>
            <person name="LaButti K."/>
            <person name="Andreopoulos B."/>
            <person name="Lipzen A."/>
            <person name="Chen C."/>
            <person name="Yan M."/>
            <person name="Daum C."/>
            <person name="Ng V."/>
            <person name="Clum A."/>
            <person name="Steindorff A."/>
            <person name="Ohm R.A."/>
            <person name="Martin F."/>
            <person name="Silar P."/>
            <person name="Natvig D.O."/>
            <person name="Lalanne C."/>
            <person name="Gautier V."/>
            <person name="Ament-Velasquez S.L."/>
            <person name="Kruys A."/>
            <person name="Hutchinson M.I."/>
            <person name="Powell A.J."/>
            <person name="Barry K."/>
            <person name="Miller A.N."/>
            <person name="Grigoriev I.V."/>
            <person name="Debuchy R."/>
            <person name="Gladieux P."/>
            <person name="Hiltunen Thoren M."/>
            <person name="Johannesson H."/>
        </authorList>
    </citation>
    <scope>NUCLEOTIDE SEQUENCE</scope>
    <source>
        <strain evidence="11">CBS 232.78</strain>
    </source>
</reference>
<dbReference type="Pfam" id="PF25053">
    <property type="entry name" value="DUF7791"/>
    <property type="match status" value="1"/>
</dbReference>
<proteinExistence type="inferred from homology"/>
<comment type="caution">
    <text evidence="11">The sequence shown here is derived from an EMBL/GenBank/DDBJ whole genome shotgun (WGS) entry which is preliminary data.</text>
</comment>
<evidence type="ECO:0000256" key="2">
    <source>
        <dbReference type="ARBA" id="ARBA00007375"/>
    </source>
</evidence>
<dbReference type="InterPro" id="IPR056884">
    <property type="entry name" value="NPHP3-like_N"/>
</dbReference>
<keyword evidence="3 7" id="KW-0812">Transmembrane</keyword>
<dbReference type="InterPro" id="IPR056693">
    <property type="entry name" value="DUF7791"/>
</dbReference>
<comment type="subcellular location">
    <subcellularLocation>
        <location evidence="1">Membrane</location>
        <topology evidence="1">Multi-pass membrane protein</topology>
    </subcellularLocation>
</comment>
<evidence type="ECO:0000256" key="1">
    <source>
        <dbReference type="ARBA" id="ARBA00004141"/>
    </source>
</evidence>
<dbReference type="GO" id="GO:0016020">
    <property type="term" value="C:membrane"/>
    <property type="evidence" value="ECO:0007669"/>
    <property type="project" value="UniProtKB-SubCell"/>
</dbReference>
<dbReference type="InterPro" id="IPR027417">
    <property type="entry name" value="P-loop_NTPase"/>
</dbReference>
<dbReference type="Gene3D" id="3.40.50.300">
    <property type="entry name" value="P-loop containing nucleotide triphosphate hydrolases"/>
    <property type="match status" value="1"/>
</dbReference>
<reference evidence="11" key="2">
    <citation type="submission" date="2023-06" db="EMBL/GenBank/DDBJ databases">
        <authorList>
            <consortium name="Lawrence Berkeley National Laboratory"/>
            <person name="Haridas S."/>
            <person name="Hensen N."/>
            <person name="Bonometti L."/>
            <person name="Westerberg I."/>
            <person name="Brannstrom I.O."/>
            <person name="Guillou S."/>
            <person name="Cros-Aarteil S."/>
            <person name="Calhoun S."/>
            <person name="Kuo A."/>
            <person name="Mondo S."/>
            <person name="Pangilinan J."/>
            <person name="Riley R."/>
            <person name="LaButti K."/>
            <person name="Andreopoulos B."/>
            <person name="Lipzen A."/>
            <person name="Chen C."/>
            <person name="Yanf M."/>
            <person name="Daum C."/>
            <person name="Ng V."/>
            <person name="Clum A."/>
            <person name="Steindorff A."/>
            <person name="Ohm R."/>
            <person name="Martin F."/>
            <person name="Silar P."/>
            <person name="Natvig D."/>
            <person name="Lalanne C."/>
            <person name="Gautier V."/>
            <person name="Ament-velasquez S.L."/>
            <person name="Kruys A."/>
            <person name="Hutchinson M.I."/>
            <person name="Powell A.J."/>
            <person name="Barry K."/>
            <person name="Miller A.N."/>
            <person name="Grigoriev I.V."/>
            <person name="Debuchy R."/>
            <person name="Gladieux P."/>
            <person name="Thoren M.H."/>
            <person name="Johannesson H."/>
        </authorList>
    </citation>
    <scope>NUCLEOTIDE SEQUENCE</scope>
    <source>
        <strain evidence="11">CBS 232.78</strain>
    </source>
</reference>
<feature type="transmembrane region" description="Helical" evidence="7">
    <location>
        <begin position="160"/>
        <end position="177"/>
    </location>
</feature>
<name>A0AAE0NV81_9PEZI</name>
<dbReference type="InterPro" id="IPR031352">
    <property type="entry name" value="SesA"/>
</dbReference>
<evidence type="ECO:0000256" key="6">
    <source>
        <dbReference type="ARBA" id="ARBA00023136"/>
    </source>
</evidence>
<gene>
    <name evidence="11" type="ORF">B0H63DRAFT_559455</name>
</gene>
<dbReference type="Pfam" id="PF24883">
    <property type="entry name" value="NPHP3_N"/>
    <property type="match status" value="1"/>
</dbReference>
<dbReference type="PANTHER" id="PTHR10039:SF5">
    <property type="entry name" value="NACHT DOMAIN-CONTAINING PROTEIN"/>
    <property type="match status" value="1"/>
</dbReference>
<evidence type="ECO:0000313" key="11">
    <source>
        <dbReference type="EMBL" id="KAK3388050.1"/>
    </source>
</evidence>
<accession>A0AAE0NV81</accession>
<dbReference type="InterPro" id="IPR012506">
    <property type="entry name" value="TMEM86B-like"/>
</dbReference>
<feature type="transmembrane region" description="Helical" evidence="7">
    <location>
        <begin position="129"/>
        <end position="148"/>
    </location>
</feature>
<evidence type="ECO:0000256" key="3">
    <source>
        <dbReference type="ARBA" id="ARBA00022692"/>
    </source>
</evidence>
<keyword evidence="4" id="KW-0677">Repeat</keyword>
<evidence type="ECO:0000256" key="7">
    <source>
        <dbReference type="SAM" id="Phobius"/>
    </source>
</evidence>
<evidence type="ECO:0000259" key="8">
    <source>
        <dbReference type="Pfam" id="PF17107"/>
    </source>
</evidence>
<comment type="similarity">
    <text evidence="2">Belongs to the TMEM86 family.</text>
</comment>
<evidence type="ECO:0000256" key="4">
    <source>
        <dbReference type="ARBA" id="ARBA00022737"/>
    </source>
</evidence>
<dbReference type="Proteomes" id="UP001285441">
    <property type="component" value="Unassembled WGS sequence"/>
</dbReference>
<dbReference type="Pfam" id="PF07947">
    <property type="entry name" value="YhhN"/>
    <property type="match status" value="1"/>
</dbReference>
<dbReference type="Pfam" id="PF17107">
    <property type="entry name" value="SesA"/>
    <property type="match status" value="1"/>
</dbReference>
<dbReference type="SUPFAM" id="SSF52540">
    <property type="entry name" value="P-loop containing nucleoside triphosphate hydrolases"/>
    <property type="match status" value="1"/>
</dbReference>
<keyword evidence="12" id="KW-1185">Reference proteome</keyword>
<dbReference type="EMBL" id="JAULSW010000003">
    <property type="protein sequence ID" value="KAK3388050.1"/>
    <property type="molecule type" value="Genomic_DNA"/>
</dbReference>
<feature type="transmembrane region" description="Helical" evidence="7">
    <location>
        <begin position="81"/>
        <end position="102"/>
    </location>
</feature>
<organism evidence="11 12">
    <name type="scientific">Podospora didyma</name>
    <dbReference type="NCBI Taxonomy" id="330526"/>
    <lineage>
        <taxon>Eukaryota</taxon>
        <taxon>Fungi</taxon>
        <taxon>Dikarya</taxon>
        <taxon>Ascomycota</taxon>
        <taxon>Pezizomycotina</taxon>
        <taxon>Sordariomycetes</taxon>
        <taxon>Sordariomycetidae</taxon>
        <taxon>Sordariales</taxon>
        <taxon>Podosporaceae</taxon>
        <taxon>Podospora</taxon>
    </lineage>
</organism>
<evidence type="ECO:0000259" key="9">
    <source>
        <dbReference type="Pfam" id="PF24883"/>
    </source>
</evidence>
<keyword evidence="5 7" id="KW-1133">Transmembrane helix</keyword>
<dbReference type="AlphaFoldDB" id="A0AAE0NV81"/>
<evidence type="ECO:0000313" key="12">
    <source>
        <dbReference type="Proteomes" id="UP001285441"/>
    </source>
</evidence>
<sequence>MSQFNAMPQLNTAVLALSIGASVLYGVNVHTPPSYFRMSTKTISTTLLSVLAAINNGPWFLIAALALSSTGDAFLAWDGEGVFVCGLASFLAAHTLYIPLFFSSAPNTPTSSGVGELNFVGKILQLSGWRAGVSYALAVLVPAMIVALMPRVGKDLRAPVVVYATAIFVMSLAALTVENSTRVTVGALMFTASDSILASEKFLVSERSKHRAWMPYAVWVLYRSVSGATADHQEIESIARTLRDLSANLEPPQQAGRSSHTINNKHDRQLQRVAKNCHDAADQLLNILAELKAKGTSKLTESFLTTVKAIRKDRKVQQLHKKLLSTRSDLSLCLAAMVHDEHSIIMWALRDLSDKTKSMQINYENSLSSLSRKLERELLYANEIAIDRVTDTLATLVQEAEVSQAQLGILESLRDPIMKMRENNISEAHGSTYQWMLTPESRSPFPDVRFFEWLSEGNGVFWVAGKPGSGKSTLMKFVYTAPETRKRLQRWAGDDRLVVGGHFFWVTGYGLQKSQEGLLRSLLDKILTECPVLMPEIVPERWNNPLQQTDPWTLRELLSTLKRFKDTTTPDTKFCFFIDALDEFDGNHNDLADILAFLCDGYNIKICLSSREWPIFEYYFGMERQANRLPVRKIRLQLYTKDDIRRYIKSRFEKDHRYRRIRASELEEAVSQQKAALVNEMTNRAEGVFLWVSLVCDELLRGFTNLDSLETLRDRLRSLPTDLEKYFLRMIERVEPVYHEQCAQILQTLLVARRPVPARLLDFIENDNRLFGVYSTTKLLPYTDETRAVQIKARGADLIELARRSERTWRFGPDVCFMHRTVHDFLLTPPMQSFLRSKTPTGFNVEAYLCQAYVVQMRLGCGWGVQFDRKELGLILDDVADFLRKLDSQPLQESALLVDGLLTQIPSSYLKQVYSSVSFTSGKSSKQCWFNMLIFAARNGLYNYIGRQLDEKPDLIKGFPDQQPLLYHALAGSAGLDDILKTTQLLLRRGGSPNQALLRGGTCWTHLVEMVNRDRTAQNGQWVDVVATFMDADACDHWFDKPISVT</sequence>
<keyword evidence="6 7" id="KW-0472">Membrane</keyword>
<protein>
    <submittedName>
        <fullName evidence="11">YhhN-like protein-domain-containing protein</fullName>
    </submittedName>
</protein>
<evidence type="ECO:0000256" key="5">
    <source>
        <dbReference type="ARBA" id="ARBA00022989"/>
    </source>
</evidence>
<feature type="transmembrane region" description="Helical" evidence="7">
    <location>
        <begin position="50"/>
        <end position="69"/>
    </location>
</feature>
<feature type="domain" description="Nephrocystin 3-like N-terminal" evidence="9">
    <location>
        <begin position="448"/>
        <end position="611"/>
    </location>
</feature>
<feature type="domain" description="NACHT-NTPase and P-loop NTPases N-terminal" evidence="8">
    <location>
        <begin position="236"/>
        <end position="329"/>
    </location>
</feature>
<feature type="domain" description="DUF7791" evidence="10">
    <location>
        <begin position="734"/>
        <end position="858"/>
    </location>
</feature>
<dbReference type="PANTHER" id="PTHR10039">
    <property type="entry name" value="AMELOGENIN"/>
    <property type="match status" value="1"/>
</dbReference>